<feature type="region of interest" description="Disordered" evidence="1">
    <location>
        <begin position="1582"/>
        <end position="1602"/>
    </location>
</feature>
<feature type="domain" description="YDG" evidence="2">
    <location>
        <begin position="1373"/>
        <end position="1445"/>
    </location>
</feature>
<protein>
    <submittedName>
        <fullName evidence="4">Uncharacterized protein</fullName>
    </submittedName>
</protein>
<evidence type="ECO:0000256" key="1">
    <source>
        <dbReference type="SAM" id="MobiDB-lite"/>
    </source>
</evidence>
<proteinExistence type="predicted"/>
<dbReference type="EMBL" id="JACHNZ010000009">
    <property type="protein sequence ID" value="MBB4631415.1"/>
    <property type="molecule type" value="Genomic_DNA"/>
</dbReference>
<dbReference type="InterPro" id="IPR041248">
    <property type="entry name" value="YDG"/>
</dbReference>
<gene>
    <name evidence="4" type="ORF">GGQ98_001024</name>
</gene>
<dbReference type="Pfam" id="PF18676">
    <property type="entry name" value="MBG_2"/>
    <property type="match status" value="1"/>
</dbReference>
<sequence length="1632" mass="162122">MAVGALSDDGADNSTSTVGAVYLFTFDSEDFEGGTLAGIIGKGYSGGNSRDITGLEAADLFGRSLALTNDGKYLVAGAPGDDGAGNALVGAGALYLFTFADTSFTGGEHKGTIGSGYTGTFDTALALGASDQFGFSAALSANGYRLAAGTIGDDSAGDGIRNAGAVYLFATDLTAAGGLAYADHPGATINVSATSLAALLAAGTNLTLQASNDITVAAAITVDNASGDGGDLTLQAGRSVLVNADITTDNGDLTIIANDTLANGVVDAYRDAGSAVVTMTGAAIDAGEGKVTVHLRDDPGKTNNGIGHITLRDITAGSVEVSHAGGGGDLRLFGAITTTGAQSYEALRKIEVAAPGHLTVTGKATMHLKAGEQISILNGILENTYSGDDEAFDAIILDANRDDTPFAQLNPSTSNSALYLENNAVIRTALGGHGDISLWGRGGDGALNGIGIQITKAVIESLGAGTVTLTGFGGDGTEGGIKYGVLIQDAATSTGSRITGNLGDISITGTGGGFTEAGSNSGVALIQGSVVESVGTGANAAKITITGTGGGTGASLGNNGVFLANTGTAIESIDGDILIEGNGGQHAEGHTNPGIQIGGGARIESTGTGEHAASIGLEGTGGGTGASATNYGVFITGAGTQVLSNAGDIAITGSGGTDAEGINNHGITLTGSAIIESSGAGADTGNISLWGLGGGKSDAASDSNYGIYFAGGIPVLETVAGDIFITGEGGATAGTANHGFILLTAGTEMASDSGDVVVDARSGTGMVGSTNRDFFNQGGDAAISTGGRWLIYLPTHTNSVFGELDSESLPTWGETLSTLAPASVPAGNRYIFANQPTLSVASTFSDSKTYGSAYTFGALTLGTDYTVSGFVTALTYGSVWTQETDANIGLAGALTLTSAGTAAGANVAGSPYDIDAAIGTLSNTAGYQFTAPTSTGTLTVDAKALTLSGISAAGRAYDGSTNAALSGGTLVGIVGSDDVEFSAGTGSFGSKNVGTWTITASGYTLSGNGIGNYTLVQPTVADATISAKALTLTGVSAAGRAYDGSTDADLSGGSLVGIVGSEDVSFSAGAGSFGSKNVGTWTITASGYTLSGDDIGNYTLTQPIVTDAAITAKTLTLSGVLASGKDYDGNTSAVLHGGALVGVVGSDHVEFTVGTGSFSSRNAGTWAVSASGYGLTGGDAGNYVITQPTVANATIAPRVLNVGVTALDKIYDATRDATLSFSADDVVTGDVVAFNYEAKFENRNAGTNKAVSLIGGITLTGAEAENYTLAIEPDVLSGLAADIFARTLTVDAVETRDKTYDGSTSADLSFATADILTGDVVTFSYAADFDDKNAGTGKAVSASDISLSGMDGGNYVLVVDPALLSGLSGNISKKGLVVTDVSTIAKTYDGSRNAELDFGTDDIIAGDRIGFDYAALAADRNAGTGKAVTVGAVSLSGADADNYDLVLDDGLLGDLTVDVAAKQLTVAVDDQSRARFQPGAAFTYHLVGLAEGDDASVVSGVTFLTDATESSLAGHYTIEATGGSAANYSLSYTPGTLTITGHLIPPYDLDRIQHVPGSLSGSDGFGGLVSIAPPATLHTLSGYAESGASDDRGPFCSDPGSRRRGARLLPHLQLNMSGGSLYCLGSPSKFAQ</sequence>
<evidence type="ECO:0000259" key="2">
    <source>
        <dbReference type="Pfam" id="PF18657"/>
    </source>
</evidence>
<reference evidence="4 5" key="1">
    <citation type="submission" date="2020-08" db="EMBL/GenBank/DDBJ databases">
        <title>Genomic Encyclopedia of Type Strains, Phase IV (KMG-IV): sequencing the most valuable type-strain genomes for metagenomic binning, comparative biology and taxonomic classification.</title>
        <authorList>
            <person name="Goeker M."/>
        </authorList>
    </citation>
    <scope>NUCLEOTIDE SEQUENCE [LARGE SCALE GENOMIC DNA]</scope>
    <source>
        <strain evidence="4 5">DSM 17328</strain>
    </source>
</reference>
<feature type="domain" description="MBG" evidence="3">
    <location>
        <begin position="1464"/>
        <end position="1538"/>
    </location>
</feature>
<feature type="domain" description="YDG" evidence="2">
    <location>
        <begin position="1286"/>
        <end position="1357"/>
    </location>
</feature>
<evidence type="ECO:0000313" key="4">
    <source>
        <dbReference type="EMBL" id="MBB4631415.1"/>
    </source>
</evidence>
<dbReference type="Proteomes" id="UP000566324">
    <property type="component" value="Unassembled WGS sequence"/>
</dbReference>
<accession>A0A7W7F5H2</accession>
<organism evidence="4 5">
    <name type="scientific">Sphingosinicella soli</name>
    <dbReference type="NCBI Taxonomy" id="333708"/>
    <lineage>
        <taxon>Bacteria</taxon>
        <taxon>Pseudomonadati</taxon>
        <taxon>Pseudomonadota</taxon>
        <taxon>Alphaproteobacteria</taxon>
        <taxon>Sphingomonadales</taxon>
        <taxon>Sphingosinicellaceae</taxon>
        <taxon>Sphingosinicella</taxon>
    </lineage>
</organism>
<keyword evidence="5" id="KW-1185">Reference proteome</keyword>
<evidence type="ECO:0000259" key="3">
    <source>
        <dbReference type="Pfam" id="PF18676"/>
    </source>
</evidence>
<evidence type="ECO:0000313" key="5">
    <source>
        <dbReference type="Proteomes" id="UP000566324"/>
    </source>
</evidence>
<feature type="domain" description="YDG" evidence="2">
    <location>
        <begin position="942"/>
        <end position="1018"/>
    </location>
</feature>
<dbReference type="Pfam" id="PF18657">
    <property type="entry name" value="YDG"/>
    <property type="match status" value="6"/>
</dbReference>
<comment type="caution">
    <text evidence="4">The sequence shown here is derived from an EMBL/GenBank/DDBJ whole genome shotgun (WGS) entry which is preliminary data.</text>
</comment>
<feature type="domain" description="YDG" evidence="2">
    <location>
        <begin position="1027"/>
        <end position="1102"/>
    </location>
</feature>
<feature type="domain" description="YDG" evidence="2">
    <location>
        <begin position="1197"/>
        <end position="1270"/>
    </location>
</feature>
<name>A0A7W7F5H2_9SPHN</name>
<dbReference type="InterPro" id="IPR041286">
    <property type="entry name" value="MBG_2"/>
</dbReference>
<feature type="domain" description="YDG" evidence="2">
    <location>
        <begin position="1111"/>
        <end position="1189"/>
    </location>
</feature>